<dbReference type="GO" id="GO:0030674">
    <property type="term" value="F:protein-macromolecule adaptor activity"/>
    <property type="evidence" value="ECO:0007669"/>
    <property type="project" value="TreeGrafter"/>
</dbReference>
<organism evidence="8">
    <name type="scientific">Enterobius vermicularis</name>
    <name type="common">Human pinworm</name>
    <dbReference type="NCBI Taxonomy" id="51028"/>
    <lineage>
        <taxon>Eukaryota</taxon>
        <taxon>Metazoa</taxon>
        <taxon>Ecdysozoa</taxon>
        <taxon>Nematoda</taxon>
        <taxon>Chromadorea</taxon>
        <taxon>Rhabditida</taxon>
        <taxon>Spirurina</taxon>
        <taxon>Oxyuridomorpha</taxon>
        <taxon>Oxyuroidea</taxon>
        <taxon>Oxyuridae</taxon>
        <taxon>Enterobius</taxon>
    </lineage>
</organism>
<dbReference type="EMBL" id="UXUI01007143">
    <property type="protein sequence ID" value="VDD85717.1"/>
    <property type="molecule type" value="Genomic_DNA"/>
</dbReference>
<dbReference type="OrthoDB" id="45930at2759"/>
<name>A0A0N4UUR8_ENTVE</name>
<dbReference type="GO" id="GO:0005778">
    <property type="term" value="C:peroxisomal membrane"/>
    <property type="evidence" value="ECO:0007669"/>
    <property type="project" value="InterPro"/>
</dbReference>
<proteinExistence type="predicted"/>
<dbReference type="STRING" id="51028.A0A0N4UUR8"/>
<evidence type="ECO:0000256" key="1">
    <source>
        <dbReference type="ARBA" id="ARBA00011494"/>
    </source>
</evidence>
<comment type="subunit">
    <text evidence="1">Interacts with PEX19.</text>
</comment>
<accession>A0A0N4UUR8</accession>
<reference evidence="6 7" key="2">
    <citation type="submission" date="2018-10" db="EMBL/GenBank/DDBJ databases">
        <authorList>
            <consortium name="Pathogen Informatics"/>
        </authorList>
    </citation>
    <scope>NUCLEOTIDE SEQUENCE [LARGE SCALE GENOMIC DNA]</scope>
</reference>
<comment type="function">
    <text evidence="4">Involved in peroxisome biosynthesis and integrity. Assembles membrane vesicles before the matrix proteins are translocated. As a docking factor for PEX19, is necessary for the import of peroxisomal membrane proteins in the peroxisomes.</text>
</comment>
<evidence type="ECO:0000256" key="3">
    <source>
        <dbReference type="ARBA" id="ARBA00022593"/>
    </source>
</evidence>
<dbReference type="GO" id="GO:0045046">
    <property type="term" value="P:protein import into peroxisome membrane"/>
    <property type="evidence" value="ECO:0007669"/>
    <property type="project" value="TreeGrafter"/>
</dbReference>
<dbReference type="InterPro" id="IPR006966">
    <property type="entry name" value="Peroxin-3"/>
</dbReference>
<dbReference type="Proteomes" id="UP000274131">
    <property type="component" value="Unassembled WGS sequence"/>
</dbReference>
<dbReference type="WBParaSite" id="EVEC_0000115201-mRNA-1">
    <property type="protein sequence ID" value="EVEC_0000115201-mRNA-1"/>
    <property type="gene ID" value="EVEC_0000115201"/>
</dbReference>
<keyword evidence="7" id="KW-1185">Reference proteome</keyword>
<dbReference type="PANTHER" id="PTHR28080">
    <property type="entry name" value="PEROXISOMAL BIOGENESIS FACTOR 3"/>
    <property type="match status" value="1"/>
</dbReference>
<keyword evidence="3" id="KW-0962">Peroxisome biogenesis</keyword>
<evidence type="ECO:0000256" key="2">
    <source>
        <dbReference type="ARBA" id="ARBA00014294"/>
    </source>
</evidence>
<dbReference type="AlphaFoldDB" id="A0A0N4UUR8"/>
<evidence type="ECO:0000256" key="4">
    <source>
        <dbReference type="ARBA" id="ARBA00025338"/>
    </source>
</evidence>
<reference evidence="8" key="1">
    <citation type="submission" date="2017-02" db="UniProtKB">
        <authorList>
            <consortium name="WormBaseParasite"/>
        </authorList>
    </citation>
    <scope>IDENTIFICATION</scope>
</reference>
<evidence type="ECO:0000313" key="6">
    <source>
        <dbReference type="EMBL" id="VDD85717.1"/>
    </source>
</evidence>
<gene>
    <name evidence="6" type="ORF">EVEC_LOCUS860</name>
</gene>
<protein>
    <recommendedName>
        <fullName evidence="2">Peroxisomal biogenesis factor 3</fullName>
    </recommendedName>
    <alternativeName>
        <fullName evidence="5">Peroxisomal assembly protein PEX3</fullName>
    </alternativeName>
</protein>
<evidence type="ECO:0000313" key="8">
    <source>
        <dbReference type="WBParaSite" id="EVEC_0000115201-mRNA-1"/>
    </source>
</evidence>
<sequence length="335" mass="37787">MVPVWEFVKRHRRKIVVFGLSVGALYAVREGLSKVIERSNVEEGTSQEIDCYAVQGCNLGTLSCCMIPYLYVAGTCDLHGGKARRDYVYDSNHRSCDSSILELVPLIQAKLENKFDVETIIESLRMGNLSSEERLTLWQRVKVRFLVFVFLRWTNYVPAFLKTGEKYEERNNEMVAKDGILNLSKKVEDVTQQELKTVSLKTSVDADKLEEILSNIRNKLGTATSINFSAFIVPEISNEVVAKENGELFCLLKKFTGVLKTDRFHIVLSAIVDHYVRAVIKAVIGKTNAQPLPMAKLLPMELCNRLQDLADGNLHWDFTVVVLLPALSPSYTHIG</sequence>
<evidence type="ECO:0000256" key="5">
    <source>
        <dbReference type="ARBA" id="ARBA00029630"/>
    </source>
</evidence>
<dbReference type="PANTHER" id="PTHR28080:SF1">
    <property type="entry name" value="PEROXISOMAL BIOGENESIS FACTOR 3"/>
    <property type="match status" value="1"/>
</dbReference>
<evidence type="ECO:0000313" key="7">
    <source>
        <dbReference type="Proteomes" id="UP000274131"/>
    </source>
</evidence>